<dbReference type="SUPFAM" id="SSF53756">
    <property type="entry name" value="UDP-Glycosyltransferase/glycogen phosphorylase"/>
    <property type="match status" value="1"/>
</dbReference>
<dbReference type="STRING" id="560819.SAMN05428998_10775"/>
<protein>
    <submittedName>
        <fullName evidence="4">Glycosyltransferase involved in cell wall bisynthesis</fullName>
    </submittedName>
</protein>
<evidence type="ECO:0000259" key="2">
    <source>
        <dbReference type="Pfam" id="PF00534"/>
    </source>
</evidence>
<dbReference type="InterPro" id="IPR001296">
    <property type="entry name" value="Glyco_trans_1"/>
</dbReference>
<dbReference type="GO" id="GO:0016757">
    <property type="term" value="F:glycosyltransferase activity"/>
    <property type="evidence" value="ECO:0007669"/>
    <property type="project" value="InterPro"/>
</dbReference>
<dbReference type="EMBL" id="FWZX01000007">
    <property type="protein sequence ID" value="SMF21090.1"/>
    <property type="molecule type" value="Genomic_DNA"/>
</dbReference>
<dbReference type="CDD" id="cd03809">
    <property type="entry name" value="GT4_MtfB-like"/>
    <property type="match status" value="1"/>
</dbReference>
<accession>A0A1Y6BR19</accession>
<dbReference type="PANTHER" id="PTHR46401:SF2">
    <property type="entry name" value="GLYCOSYLTRANSFERASE WBBK-RELATED"/>
    <property type="match status" value="1"/>
</dbReference>
<keyword evidence="5" id="KW-1185">Reference proteome</keyword>
<dbReference type="Proteomes" id="UP000192917">
    <property type="component" value="Unassembled WGS sequence"/>
</dbReference>
<proteinExistence type="predicted"/>
<keyword evidence="1 4" id="KW-0808">Transferase</keyword>
<dbReference type="AlphaFoldDB" id="A0A1Y6BR19"/>
<organism evidence="4 5">
    <name type="scientific">Tistlia consotensis USBA 355</name>
    <dbReference type="NCBI Taxonomy" id="560819"/>
    <lineage>
        <taxon>Bacteria</taxon>
        <taxon>Pseudomonadati</taxon>
        <taxon>Pseudomonadota</taxon>
        <taxon>Alphaproteobacteria</taxon>
        <taxon>Rhodospirillales</taxon>
        <taxon>Rhodovibrionaceae</taxon>
        <taxon>Tistlia</taxon>
    </lineage>
</organism>
<dbReference type="Gene3D" id="3.40.50.2000">
    <property type="entry name" value="Glycogen Phosphorylase B"/>
    <property type="match status" value="2"/>
</dbReference>
<dbReference type="PANTHER" id="PTHR46401">
    <property type="entry name" value="GLYCOSYLTRANSFERASE WBBK-RELATED"/>
    <property type="match status" value="1"/>
</dbReference>
<dbReference type="Pfam" id="PF13439">
    <property type="entry name" value="Glyco_transf_4"/>
    <property type="match status" value="1"/>
</dbReference>
<dbReference type="InterPro" id="IPR028098">
    <property type="entry name" value="Glyco_trans_4-like_N"/>
</dbReference>
<sequence>MMPQGGPAVAAEPSVGVEPATVLLCPVLPSDGWVSLELYYEDVRRALQAARLSAEVQTVLPSQKTAPSRLGKQIERYLDYPSLVRRAYRAATKPAVVHVLDQSYGHLCRSDLPTVVTCHDLALFEIHELNPLQLALWKYRVRGMRRARRVVAVSEATARDVERQLGMARARISVSHEGVDPKFRPRNIEGRKGVHLARLAGRRGDGLLLHVGSNLRRKGIDTLLAALAVLVQEGLDVRLAKVGRDPSQDGYGGLIEELGLRDRILYLGRLDDDALVDVYNACDVFCFPSRFEGFGRPVLEAMACGLPVVAAQSSSLPEVGGSAALFHPPGDVAALAAQVRRILTEAGLAERMRGDGFANCRRFSWRQHGADLIAAYRAALAERSGG</sequence>
<feature type="domain" description="Glycosyltransferase subfamily 4-like N-terminal" evidence="3">
    <location>
        <begin position="61"/>
        <end position="182"/>
    </location>
</feature>
<evidence type="ECO:0000259" key="3">
    <source>
        <dbReference type="Pfam" id="PF13439"/>
    </source>
</evidence>
<evidence type="ECO:0000313" key="4">
    <source>
        <dbReference type="EMBL" id="SMF21090.1"/>
    </source>
</evidence>
<name>A0A1Y6BR19_9PROT</name>
<feature type="domain" description="Glycosyl transferase family 1" evidence="2">
    <location>
        <begin position="204"/>
        <end position="353"/>
    </location>
</feature>
<dbReference type="GO" id="GO:0009103">
    <property type="term" value="P:lipopolysaccharide biosynthetic process"/>
    <property type="evidence" value="ECO:0007669"/>
    <property type="project" value="TreeGrafter"/>
</dbReference>
<gene>
    <name evidence="4" type="ORF">SAMN05428998_10775</name>
</gene>
<evidence type="ECO:0000313" key="5">
    <source>
        <dbReference type="Proteomes" id="UP000192917"/>
    </source>
</evidence>
<reference evidence="4 5" key="1">
    <citation type="submission" date="2017-04" db="EMBL/GenBank/DDBJ databases">
        <authorList>
            <person name="Afonso C.L."/>
            <person name="Miller P.J."/>
            <person name="Scott M.A."/>
            <person name="Spackman E."/>
            <person name="Goraichik I."/>
            <person name="Dimitrov K.M."/>
            <person name="Suarez D.L."/>
            <person name="Swayne D.E."/>
        </authorList>
    </citation>
    <scope>NUCLEOTIDE SEQUENCE [LARGE SCALE GENOMIC DNA]</scope>
    <source>
        <strain evidence="4 5">USBA 355</strain>
    </source>
</reference>
<dbReference type="Pfam" id="PF00534">
    <property type="entry name" value="Glycos_transf_1"/>
    <property type="match status" value="1"/>
</dbReference>
<evidence type="ECO:0000256" key="1">
    <source>
        <dbReference type="ARBA" id="ARBA00022679"/>
    </source>
</evidence>